<proteinExistence type="inferred from homology"/>
<dbReference type="InterPro" id="IPR023996">
    <property type="entry name" value="TonB-dep_OMP_SusC/RagA"/>
</dbReference>
<dbReference type="InterPro" id="IPR008969">
    <property type="entry name" value="CarboxyPept-like_regulatory"/>
</dbReference>
<accession>A0A934KMC8</accession>
<feature type="domain" description="TonB-dependent receptor plug" evidence="9">
    <location>
        <begin position="220"/>
        <end position="345"/>
    </location>
</feature>
<gene>
    <name evidence="10" type="ORF">JEM65_14560</name>
</gene>
<dbReference type="Gene3D" id="2.40.170.20">
    <property type="entry name" value="TonB-dependent receptor, beta-barrel domain"/>
    <property type="match status" value="1"/>
</dbReference>
<evidence type="ECO:0000256" key="8">
    <source>
        <dbReference type="SAM" id="SignalP"/>
    </source>
</evidence>
<name>A0A934KMC8_9FLAO</name>
<dbReference type="Pfam" id="PF07715">
    <property type="entry name" value="Plug"/>
    <property type="match status" value="1"/>
</dbReference>
<dbReference type="InterPro" id="IPR037066">
    <property type="entry name" value="Plug_dom_sf"/>
</dbReference>
<dbReference type="SUPFAM" id="SSF49464">
    <property type="entry name" value="Carboxypeptidase regulatory domain-like"/>
    <property type="match status" value="1"/>
</dbReference>
<dbReference type="Gene3D" id="2.60.40.1120">
    <property type="entry name" value="Carboxypeptidase-like, regulatory domain"/>
    <property type="match status" value="1"/>
</dbReference>
<organism evidence="10 11">
    <name type="scientific">Gelidibacter salicanalis</name>
    <dbReference type="NCBI Taxonomy" id="291193"/>
    <lineage>
        <taxon>Bacteria</taxon>
        <taxon>Pseudomonadati</taxon>
        <taxon>Bacteroidota</taxon>
        <taxon>Flavobacteriia</taxon>
        <taxon>Flavobacteriales</taxon>
        <taxon>Flavobacteriaceae</taxon>
        <taxon>Gelidibacter</taxon>
    </lineage>
</organism>
<dbReference type="InterPro" id="IPR023997">
    <property type="entry name" value="TonB-dep_OMP_SusC/RagA_CS"/>
</dbReference>
<evidence type="ECO:0000313" key="10">
    <source>
        <dbReference type="EMBL" id="MBJ7881857.1"/>
    </source>
</evidence>
<keyword evidence="2 7" id="KW-0813">Transport</keyword>
<evidence type="ECO:0000313" key="11">
    <source>
        <dbReference type="Proteomes" id="UP000662373"/>
    </source>
</evidence>
<sequence length="1178" mass="132580">MEIKLVTTCLSFKRRLSLTLMRTFIFLLCTTVFSFTAENTFSQEKVTIYKDQIVTIDQVFKIIKNQTDYEFIYPRSLFKDAPTINLTEGEVLVSDLLRQSLSNNDYKFEISGTNTIIIVNNKENSNVQQPIEGRVTDENDMPLPGVTVLVKNTNKGTSTDFDGNYSIKVEKGDFLTFSSIGFETQALEVKSELTINVKMVPDVASLTEVILTGYNTIIEKKSTGAISTVKTKDIPAWNPQIDNLIQGQIPGLSVVKSSGEVGAVPIVKIRGTSTLTGNTSPLWVVDGVVLEDPVPLTPAELNTPDLVNRIGNSISGINPQDIESITVLKDASASAIYGVRAAGGVIVLTTKRGREGKPVININVGTSVTQRPRYNDFNLMNSKERIDIEQFYFDSGLQYYNSDANVNSVGLAGAYARYKNRDLQNWQQFGDEVRLAQTYNTDWFKELFRDAVGTTTSFNVSGGSKSVNYYASLSYLNQDGTDILTKNQRYNGSVKLNTQLSDKFNLEFYLSTFTTNRSSYPYSYVPAGISNFTRSTPNPFDYAINTSRTFPLYNTDGSPNMYRGHSDFYLFNIMNEYSNSNQEANTNSTSSRISLDFDILNNLKVFGVVNYTKSSQLNETYYTENTNQVAGIRRSNFGEPAPADSNLPRGGVIFSNSNFQDYYMTRMALEYTPIETDVHFLQFYGGGEYRVNNYRGDNTVGWGYLHDRGRVISTSENIGEELAGAPYLQIRDYKTKSASYFGVLTYSIYDKYVINGNIRYDGSNLFGSSPKYRWEPAWSVSGRWNIIEEEFMKESVFDNLSLRGSYGLQGSTNSESTPQIVASFLNPAYWSDLDLLTISSPANPDLRWEKTYSTNIGLDFVLFNNRVLGAIDIYDRLSEDLITYTRISEVNGFSTLPINFADVSNKGIEFGLTTRNIRAPKPNFNWSTTVNFAYNKNEVKKVNIDPNVSRMLSPFPYKPDAAIVGKPLNSLYSVSYSHLDEEGVAHFNLANGETTTAKRDLEFGVDDLVYNGPIEAPYQGGVSNLFEYKNFKLSALLTYGFGNYFRKEEILASWMYSPDQNLNKELLNAWREPGDENSTNIPHLKNETGQNNHKTYWNKSDIRVVKGDFLRLSNVTLQYNLSESILRALKFSRAYVQLEGNNLFLFADKGLDGYDPETFPYKSLPLPTSYMLSFNVTF</sequence>
<dbReference type="NCBIfam" id="TIGR04057">
    <property type="entry name" value="SusC_RagA_signa"/>
    <property type="match status" value="1"/>
</dbReference>
<keyword evidence="6 7" id="KW-0998">Cell outer membrane</keyword>
<dbReference type="InterPro" id="IPR039426">
    <property type="entry name" value="TonB-dep_rcpt-like"/>
</dbReference>
<comment type="caution">
    <text evidence="10">The sequence shown here is derived from an EMBL/GenBank/DDBJ whole genome shotgun (WGS) entry which is preliminary data.</text>
</comment>
<evidence type="ECO:0000256" key="4">
    <source>
        <dbReference type="ARBA" id="ARBA00022692"/>
    </source>
</evidence>
<keyword evidence="11" id="KW-1185">Reference proteome</keyword>
<feature type="signal peptide" evidence="8">
    <location>
        <begin position="1"/>
        <end position="37"/>
    </location>
</feature>
<evidence type="ECO:0000256" key="6">
    <source>
        <dbReference type="ARBA" id="ARBA00023237"/>
    </source>
</evidence>
<dbReference type="InterPro" id="IPR036942">
    <property type="entry name" value="Beta-barrel_TonB_sf"/>
</dbReference>
<dbReference type="Pfam" id="PF13715">
    <property type="entry name" value="CarbopepD_reg_2"/>
    <property type="match status" value="1"/>
</dbReference>
<dbReference type="NCBIfam" id="TIGR04056">
    <property type="entry name" value="OMP_RagA_SusC"/>
    <property type="match status" value="1"/>
</dbReference>
<comment type="subcellular location">
    <subcellularLocation>
        <location evidence="1 7">Cell outer membrane</location>
        <topology evidence="1 7">Multi-pass membrane protein</topology>
    </subcellularLocation>
</comment>
<keyword evidence="8" id="KW-0732">Signal</keyword>
<evidence type="ECO:0000256" key="7">
    <source>
        <dbReference type="PROSITE-ProRule" id="PRU01360"/>
    </source>
</evidence>
<evidence type="ECO:0000256" key="3">
    <source>
        <dbReference type="ARBA" id="ARBA00022452"/>
    </source>
</evidence>
<dbReference type="GO" id="GO:0009279">
    <property type="term" value="C:cell outer membrane"/>
    <property type="evidence" value="ECO:0007669"/>
    <property type="project" value="UniProtKB-SubCell"/>
</dbReference>
<dbReference type="SUPFAM" id="SSF56935">
    <property type="entry name" value="Porins"/>
    <property type="match status" value="1"/>
</dbReference>
<dbReference type="RefSeq" id="WP_199600982.1">
    <property type="nucleotide sequence ID" value="NZ_JAEHJZ010000035.1"/>
</dbReference>
<reference evidence="10 11" key="1">
    <citation type="submission" date="2020-09" db="EMBL/GenBank/DDBJ databases">
        <title>Draft genome of Gelidibacter salicanalis PAMC21136.</title>
        <authorList>
            <person name="Park H."/>
        </authorList>
    </citation>
    <scope>NUCLEOTIDE SEQUENCE [LARGE SCALE GENOMIC DNA]</scope>
    <source>
        <strain evidence="10 11">PAMC21136</strain>
    </source>
</reference>
<evidence type="ECO:0000259" key="9">
    <source>
        <dbReference type="Pfam" id="PF07715"/>
    </source>
</evidence>
<protein>
    <submittedName>
        <fullName evidence="10">SusC/RagA family TonB-linked outer membrane protein</fullName>
    </submittedName>
</protein>
<feature type="chain" id="PRO_5036838510" evidence="8">
    <location>
        <begin position="38"/>
        <end position="1178"/>
    </location>
</feature>
<dbReference type="Proteomes" id="UP000662373">
    <property type="component" value="Unassembled WGS sequence"/>
</dbReference>
<dbReference type="InterPro" id="IPR012910">
    <property type="entry name" value="Plug_dom"/>
</dbReference>
<evidence type="ECO:0000256" key="5">
    <source>
        <dbReference type="ARBA" id="ARBA00023136"/>
    </source>
</evidence>
<dbReference type="PROSITE" id="PS52016">
    <property type="entry name" value="TONB_DEPENDENT_REC_3"/>
    <property type="match status" value="1"/>
</dbReference>
<dbReference type="AlphaFoldDB" id="A0A934KMC8"/>
<keyword evidence="5 7" id="KW-0472">Membrane</keyword>
<dbReference type="Gene3D" id="2.170.130.10">
    <property type="entry name" value="TonB-dependent receptor, plug domain"/>
    <property type="match status" value="1"/>
</dbReference>
<evidence type="ECO:0000256" key="2">
    <source>
        <dbReference type="ARBA" id="ARBA00022448"/>
    </source>
</evidence>
<comment type="similarity">
    <text evidence="7">Belongs to the TonB-dependent receptor family.</text>
</comment>
<evidence type="ECO:0000256" key="1">
    <source>
        <dbReference type="ARBA" id="ARBA00004571"/>
    </source>
</evidence>
<keyword evidence="3 7" id="KW-1134">Transmembrane beta strand</keyword>
<dbReference type="EMBL" id="JAEHJZ010000035">
    <property type="protein sequence ID" value="MBJ7881857.1"/>
    <property type="molecule type" value="Genomic_DNA"/>
</dbReference>
<keyword evidence="4 7" id="KW-0812">Transmembrane</keyword>